<evidence type="ECO:0000256" key="2">
    <source>
        <dbReference type="ARBA" id="ARBA00008362"/>
    </source>
</evidence>
<dbReference type="KEGG" id="vg:80540455"/>
<dbReference type="InterPro" id="IPR046938">
    <property type="entry name" value="DNA_clamp_sf"/>
</dbReference>
<protein>
    <recommendedName>
        <fullName evidence="3">DNA polymerase processivity factor</fullName>
    </recommendedName>
    <alternativeName>
        <fullName evidence="7">Polymerase accessory protein</fullName>
    </alternativeName>
</protein>
<keyword evidence="6" id="KW-0238">DNA-binding</keyword>
<proteinExistence type="inferred from homology"/>
<evidence type="ECO:0000313" key="10">
    <source>
        <dbReference type="Proteomes" id="UP001148675"/>
    </source>
</evidence>
<sequence length="507" mass="55986">MTNLVESQHPTYSAHLFKIHHIDRSVSLHLWSSSVPKACGSSCGSLEPRPTRSTSIDLMESAGTSKLTMQPTCTIILKGEELTNMLKAFAPLRTSLTDSRLVFGRNQLLIHCWLFGEQIFWPISSSQFTSYRWVGPPAAFSTLTNGKQSLLGAFKSTSQTLHRVEFLINGQHPFREILQRVWLSEKDSPDAPRCVSLLKKEVASFMVMVPQIQPDVCIWLTKTQMGKIWPLAPKNAFDPITFEVGPNGKFSISTSIATLSFIIQDETTLNDNTNPQLQILSSALKNTNRVIDKTKTVRGVNTHRLFVARLQSGSFADVIKRLQMGGCVFKFCISETIPTLWVTSTGPNATSVLFLLNKRDDRDNHSPTPRSGLPYVMTRPGPTTESADEGPDGTGISSVPLNKPPSVGGTSNSPTIPPSIHDLREPSRALSDILDPRGSRDTVRRSNPTPCSLLHDTLTKRFKSCSYIPAEAERQLPLAPRTQLMSPRATLPVPRIVLPAKPQLNSL</sequence>
<dbReference type="GO" id="GO:0003677">
    <property type="term" value="F:DNA binding"/>
    <property type="evidence" value="ECO:0007669"/>
    <property type="project" value="UniProtKB-KW"/>
</dbReference>
<evidence type="ECO:0000256" key="5">
    <source>
        <dbReference type="ARBA" id="ARBA00022705"/>
    </source>
</evidence>
<dbReference type="EMBL" id="MT900474">
    <property type="protein sequence ID" value="QOD40144.1"/>
    <property type="molecule type" value="Genomic_DNA"/>
</dbReference>
<evidence type="ECO:0000256" key="6">
    <source>
        <dbReference type="ARBA" id="ARBA00023125"/>
    </source>
</evidence>
<keyword evidence="10" id="KW-1185">Reference proteome</keyword>
<accession>A0A7L7YSC7</accession>
<dbReference type="GeneID" id="80540455"/>
<evidence type="ECO:0000256" key="7">
    <source>
        <dbReference type="ARBA" id="ARBA00032287"/>
    </source>
</evidence>
<dbReference type="GO" id="GO:0006260">
    <property type="term" value="P:DNA replication"/>
    <property type="evidence" value="ECO:0007669"/>
    <property type="project" value="UniProtKB-KW"/>
</dbReference>
<reference evidence="9" key="1">
    <citation type="submission" date="2020-08" db="EMBL/GenBank/DDBJ databases">
        <title>Genome sequences of two marsupial simplex viruses; Macropodid alphaherpesvirus 2 and 4.</title>
        <authorList>
            <person name="Vaz P.K."/>
            <person name="Mahony T."/>
            <person name="Hartley C.A."/>
            <person name="Motha J."/>
            <person name="Devlin J.M."/>
        </authorList>
    </citation>
    <scope>NUCLEOTIDE SEQUENCE</scope>
    <source>
        <strain evidence="9">V3116/09</strain>
    </source>
</reference>
<dbReference type="RefSeq" id="YP_010801762.1">
    <property type="nucleotide sequence ID" value="NC_076968.1"/>
</dbReference>
<dbReference type="InterPro" id="IPR003202">
    <property type="entry name" value="Herpes_UL42"/>
</dbReference>
<evidence type="ECO:0000256" key="1">
    <source>
        <dbReference type="ARBA" id="ARBA00004147"/>
    </source>
</evidence>
<comment type="similarity">
    <text evidence="2">Belongs to the herpesviridae DNA polymerase processivity factor family.</text>
</comment>
<organism evidence="9 10">
    <name type="scientific">Macropodid alphaherpesvirus 4</name>
    <dbReference type="NCBI Taxonomy" id="2762721"/>
    <lineage>
        <taxon>Viruses</taxon>
        <taxon>Duplodnaviria</taxon>
        <taxon>Heunggongvirae</taxon>
        <taxon>Peploviricota</taxon>
        <taxon>Herviviricetes</taxon>
        <taxon>Herpesvirales</taxon>
        <taxon>Orthoherpesviridae</taxon>
        <taxon>Alphaherpesvirinae</taxon>
        <taxon>Simplexvirus</taxon>
        <taxon>Simplexvirus macropodidalpha4</taxon>
    </lineage>
</organism>
<dbReference type="Gene3D" id="3.70.10.10">
    <property type="match status" value="1"/>
</dbReference>
<comment type="subcellular location">
    <subcellularLocation>
        <location evidence="1">Host nucleus</location>
    </subcellularLocation>
</comment>
<dbReference type="Proteomes" id="UP001148675">
    <property type="component" value="Segment"/>
</dbReference>
<evidence type="ECO:0000256" key="3">
    <source>
        <dbReference type="ARBA" id="ARBA00015068"/>
    </source>
</evidence>
<evidence type="ECO:0000313" key="9">
    <source>
        <dbReference type="EMBL" id="QOD40144.1"/>
    </source>
</evidence>
<dbReference type="SUPFAM" id="SSF55979">
    <property type="entry name" value="DNA clamp"/>
    <property type="match status" value="2"/>
</dbReference>
<keyword evidence="5" id="KW-0235">DNA replication</keyword>
<gene>
    <name evidence="9" type="primary">UL42</name>
</gene>
<name>A0A7L7YSC7_9ALPH</name>
<evidence type="ECO:0000256" key="8">
    <source>
        <dbReference type="SAM" id="MobiDB-lite"/>
    </source>
</evidence>
<dbReference type="GO" id="GO:0042025">
    <property type="term" value="C:host cell nucleus"/>
    <property type="evidence" value="ECO:0007669"/>
    <property type="project" value="UniProtKB-SubCell"/>
</dbReference>
<dbReference type="Pfam" id="PF02282">
    <property type="entry name" value="Herpes_UL42"/>
    <property type="match status" value="1"/>
</dbReference>
<feature type="region of interest" description="Disordered" evidence="8">
    <location>
        <begin position="360"/>
        <end position="426"/>
    </location>
</feature>
<keyword evidence="4" id="KW-1048">Host nucleus</keyword>
<evidence type="ECO:0000256" key="4">
    <source>
        <dbReference type="ARBA" id="ARBA00022562"/>
    </source>
</evidence>